<dbReference type="RefSeq" id="WP_028106461.1">
    <property type="nucleotide sequence ID" value="NZ_LVVL01000001.1"/>
</dbReference>
<dbReference type="EMBL" id="LVVL01000001">
    <property type="protein sequence ID" value="OAN15646.1"/>
    <property type="molecule type" value="Genomic_DNA"/>
</dbReference>
<keyword evidence="3" id="KW-1185">Reference proteome</keyword>
<dbReference type="InterPro" id="IPR036388">
    <property type="entry name" value="WH-like_DNA-bd_sf"/>
</dbReference>
<name>A0ABX2VD71_9BACL</name>
<comment type="caution">
    <text evidence="2">The sequence shown here is derived from an EMBL/GenBank/DDBJ whole genome shotgun (WGS) entry which is preliminary data.</text>
</comment>
<dbReference type="Gene3D" id="1.10.10.10">
    <property type="entry name" value="Winged helix-like DNA-binding domain superfamily/Winged helix DNA-binding domain"/>
    <property type="match status" value="1"/>
</dbReference>
<reference evidence="2 3" key="1">
    <citation type="submission" date="2016-03" db="EMBL/GenBank/DDBJ databases">
        <authorList>
            <person name="Cho S.-Y."/>
            <person name="Lim S."/>
            <person name="Kim H."/>
            <person name="Soh E.H."/>
            <person name="Moon J.S."/>
        </authorList>
    </citation>
    <scope>NUCLEOTIDE SEQUENCE [LARGE SCALE GENOMIC DNA]</scope>
    <source>
        <strain evidence="2 3">KCTC 3810</strain>
    </source>
</reference>
<protein>
    <recommendedName>
        <fullName evidence="1">HTH hxlR-type domain-containing protein</fullName>
    </recommendedName>
</protein>
<evidence type="ECO:0000313" key="3">
    <source>
        <dbReference type="Proteomes" id="UP000078447"/>
    </source>
</evidence>
<organism evidence="2 3">
    <name type="scientific">Exiguobacterium undae</name>
    <dbReference type="NCBI Taxonomy" id="169177"/>
    <lineage>
        <taxon>Bacteria</taxon>
        <taxon>Bacillati</taxon>
        <taxon>Bacillota</taxon>
        <taxon>Bacilli</taxon>
        <taxon>Bacillales</taxon>
        <taxon>Bacillales Family XII. Incertae Sedis</taxon>
        <taxon>Exiguobacterium</taxon>
    </lineage>
</organism>
<sequence length="92" mass="10344">MTSDLLALDYTVQTLGSVFEMQIIRLLLQAPCSFEQLTAAGSRHSMHELTVCLSRLEQRGVVERPATIYHLTPIGESLQPIFHAIEKQTQHP</sequence>
<proteinExistence type="predicted"/>
<dbReference type="InterPro" id="IPR002577">
    <property type="entry name" value="HTH_HxlR"/>
</dbReference>
<accession>A0ABX2VD71</accession>
<evidence type="ECO:0000313" key="2">
    <source>
        <dbReference type="EMBL" id="OAN15646.1"/>
    </source>
</evidence>
<gene>
    <name evidence="2" type="ORF">A3783_06835</name>
</gene>
<evidence type="ECO:0000259" key="1">
    <source>
        <dbReference type="Pfam" id="PF01638"/>
    </source>
</evidence>
<dbReference type="Pfam" id="PF01638">
    <property type="entry name" value="HxlR"/>
    <property type="match status" value="1"/>
</dbReference>
<dbReference type="SUPFAM" id="SSF46785">
    <property type="entry name" value="Winged helix' DNA-binding domain"/>
    <property type="match status" value="1"/>
</dbReference>
<dbReference type="Proteomes" id="UP000078447">
    <property type="component" value="Unassembled WGS sequence"/>
</dbReference>
<dbReference type="InterPro" id="IPR036390">
    <property type="entry name" value="WH_DNA-bd_sf"/>
</dbReference>
<feature type="domain" description="HTH hxlR-type" evidence="1">
    <location>
        <begin position="16"/>
        <end position="87"/>
    </location>
</feature>